<dbReference type="InterPro" id="IPR000847">
    <property type="entry name" value="LysR_HTH_N"/>
</dbReference>
<organism evidence="6 7">
    <name type="scientific">Staphylococcus kloosii</name>
    <dbReference type="NCBI Taxonomy" id="29384"/>
    <lineage>
        <taxon>Bacteria</taxon>
        <taxon>Bacillati</taxon>
        <taxon>Bacillota</taxon>
        <taxon>Bacilli</taxon>
        <taxon>Bacillales</taxon>
        <taxon>Staphylococcaceae</taxon>
        <taxon>Staphylococcus</taxon>
    </lineage>
</organism>
<dbReference type="Pfam" id="PF00126">
    <property type="entry name" value="HTH_1"/>
    <property type="match status" value="1"/>
</dbReference>
<name>A0ABQ0XMS2_9STAP</name>
<evidence type="ECO:0000256" key="3">
    <source>
        <dbReference type="ARBA" id="ARBA00023125"/>
    </source>
</evidence>
<feature type="domain" description="HTH lysR-type" evidence="5">
    <location>
        <begin position="1"/>
        <end position="58"/>
    </location>
</feature>
<reference evidence="6 7" key="1">
    <citation type="submission" date="2019-07" db="EMBL/GenBank/DDBJ databases">
        <title>Whole genome shotgun sequence of Staphylococcus kloosii NBRC 109624.</title>
        <authorList>
            <person name="Hosoyama A."/>
            <person name="Uohara A."/>
            <person name="Ohji S."/>
            <person name="Ichikawa N."/>
        </authorList>
    </citation>
    <scope>NUCLEOTIDE SEQUENCE [LARGE SCALE GENOMIC DNA]</scope>
    <source>
        <strain evidence="6 7">NBRC 109624</strain>
    </source>
</reference>
<keyword evidence="4" id="KW-0804">Transcription</keyword>
<protein>
    <recommendedName>
        <fullName evidence="5">HTH lysR-type domain-containing protein</fullName>
    </recommendedName>
</protein>
<evidence type="ECO:0000313" key="6">
    <source>
        <dbReference type="EMBL" id="GEP82721.1"/>
    </source>
</evidence>
<keyword evidence="7" id="KW-1185">Reference proteome</keyword>
<evidence type="ECO:0000256" key="4">
    <source>
        <dbReference type="ARBA" id="ARBA00023163"/>
    </source>
</evidence>
<accession>A0ABQ0XMS2</accession>
<evidence type="ECO:0000256" key="2">
    <source>
        <dbReference type="ARBA" id="ARBA00023015"/>
    </source>
</evidence>
<dbReference type="InterPro" id="IPR036390">
    <property type="entry name" value="WH_DNA-bd_sf"/>
</dbReference>
<dbReference type="PROSITE" id="PS50931">
    <property type="entry name" value="HTH_LYSR"/>
    <property type="match status" value="1"/>
</dbReference>
<proteinExistence type="inferred from homology"/>
<dbReference type="SUPFAM" id="SSF46785">
    <property type="entry name" value="Winged helix' DNA-binding domain"/>
    <property type="match status" value="1"/>
</dbReference>
<sequence length="143" mass="16604">MELKQLEYFVALCEKIHFARAAEKLNIAQPSLSQQINLLIHEIGAVLFERTGKRNILTETGQILLEHSYNIFSELSKVRLEINKLQNLKRGQLKIGSILTVIDHLLAPTAVKFFIISCYKKRIFDFMPFFNKKTYKCENDSNK</sequence>
<keyword evidence="2" id="KW-0805">Transcription regulation</keyword>
<evidence type="ECO:0000313" key="7">
    <source>
        <dbReference type="Proteomes" id="UP000321040"/>
    </source>
</evidence>
<dbReference type="PRINTS" id="PR00039">
    <property type="entry name" value="HTHLYSR"/>
</dbReference>
<gene>
    <name evidence="6" type="ORF">SKL01_18990</name>
</gene>
<comment type="caution">
    <text evidence="6">The sequence shown here is derived from an EMBL/GenBank/DDBJ whole genome shotgun (WGS) entry which is preliminary data.</text>
</comment>
<dbReference type="Proteomes" id="UP000321040">
    <property type="component" value="Unassembled WGS sequence"/>
</dbReference>
<evidence type="ECO:0000256" key="1">
    <source>
        <dbReference type="ARBA" id="ARBA00009437"/>
    </source>
</evidence>
<dbReference type="PANTHER" id="PTHR30346">
    <property type="entry name" value="TRANSCRIPTIONAL DUAL REGULATOR HCAR-RELATED"/>
    <property type="match status" value="1"/>
</dbReference>
<dbReference type="Gene3D" id="1.10.10.10">
    <property type="entry name" value="Winged helix-like DNA-binding domain superfamily/Winged helix DNA-binding domain"/>
    <property type="match status" value="1"/>
</dbReference>
<dbReference type="InterPro" id="IPR036388">
    <property type="entry name" value="WH-like_DNA-bd_sf"/>
</dbReference>
<evidence type="ECO:0000259" key="5">
    <source>
        <dbReference type="PROSITE" id="PS50931"/>
    </source>
</evidence>
<keyword evidence="3" id="KW-0238">DNA-binding</keyword>
<comment type="similarity">
    <text evidence="1">Belongs to the LysR transcriptional regulatory family.</text>
</comment>
<dbReference type="PANTHER" id="PTHR30346:SF31">
    <property type="entry name" value="LYSR SUBSTRATE-BINDING"/>
    <property type="match status" value="1"/>
</dbReference>
<dbReference type="EMBL" id="BKAQ01000016">
    <property type="protein sequence ID" value="GEP82721.1"/>
    <property type="molecule type" value="Genomic_DNA"/>
</dbReference>